<dbReference type="RefSeq" id="WP_006503851.1">
    <property type="nucleotide sequence ID" value="NZ_BAGZ01000018.1"/>
</dbReference>
<proteinExistence type="predicted"/>
<evidence type="ECO:0000256" key="6">
    <source>
        <dbReference type="SAM" id="MobiDB-lite"/>
    </source>
</evidence>
<reference evidence="8 9" key="1">
    <citation type="submission" date="2012-08" db="EMBL/GenBank/DDBJ databases">
        <title>Whole genome shotgun sequence of Austwickia chelonae NBRC 105200.</title>
        <authorList>
            <person name="Yoshida I."/>
            <person name="Hosoyama A."/>
            <person name="Tsuchikane K."/>
            <person name="Katsumata H."/>
            <person name="Ando Y."/>
            <person name="Ohji S."/>
            <person name="Hamada M."/>
            <person name="Tamura T."/>
            <person name="Yamazoe A."/>
            <person name="Yamazaki S."/>
            <person name="Fujita N."/>
        </authorList>
    </citation>
    <scope>NUCLEOTIDE SEQUENCE [LARGE SCALE GENOMIC DNA]</scope>
    <source>
        <strain evidence="8 9">NBRC 105200</strain>
    </source>
</reference>
<feature type="transmembrane region" description="Helical" evidence="7">
    <location>
        <begin position="46"/>
        <end position="64"/>
    </location>
</feature>
<dbReference type="Proteomes" id="UP000008495">
    <property type="component" value="Unassembled WGS sequence"/>
</dbReference>
<feature type="transmembrane region" description="Helical" evidence="7">
    <location>
        <begin position="259"/>
        <end position="280"/>
    </location>
</feature>
<feature type="transmembrane region" description="Helical" evidence="7">
    <location>
        <begin position="17"/>
        <end position="34"/>
    </location>
</feature>
<keyword evidence="8" id="KW-0132">Cell division</keyword>
<feature type="transmembrane region" description="Helical" evidence="7">
    <location>
        <begin position="409"/>
        <end position="428"/>
    </location>
</feature>
<dbReference type="PANTHER" id="PTHR30474:SF3">
    <property type="entry name" value="PEPTIDOGLYCAN GLYCOSYLTRANSFERASE RODA"/>
    <property type="match status" value="1"/>
</dbReference>
<gene>
    <name evidence="8" type="primary">rodA</name>
    <name evidence="8" type="ORF">AUCHE_18_00950</name>
</gene>
<sequence length="458" mass="49327">MTTVSTFRPRTRRNIELVLLIFAVLIVLLAYLNVGLATAGKIPVDLFTQGIWVLAFAIAFHLVLRWRAAYADPLLLPVATLLNGLGIVIIHRLDIAVGSVSGVAPRQIMWAGLSMVVAAIVLVTLRDHRILRRYTFTAMASGLVALLLPLLPVIGIEAGGAQIWIRIGPFSFQPGELAKILLAVFFAGYLIQTRDALSLAGKEIFGIRLPRARDLGPILIAWALSVAVLVFQRDLGTSLLFFGLFVGMLYIATERKSWIAIGMTLFCGGAFVAYLLFAHLQRRVHIWLDPWAPEYFDQSYQLRQGLYGLGAGGMLGTGLGQGRPNLTPLADSDFIIASLGEELGLVGIFAVLVLYALLIERGLRTALGTRDGFGKLLAAGLSFTMALQVFTIVGGVLRVIPLTGLTTPFLSAGGSSLLANWAIVAILLRISDHARRPLPDPDETSAAADAPTSVVKSP</sequence>
<evidence type="ECO:0000256" key="2">
    <source>
        <dbReference type="ARBA" id="ARBA00022692"/>
    </source>
</evidence>
<feature type="transmembrane region" description="Helical" evidence="7">
    <location>
        <begin position="212"/>
        <end position="229"/>
    </location>
</feature>
<keyword evidence="3" id="KW-0133">Cell shape</keyword>
<organism evidence="8 9">
    <name type="scientific">Austwickia chelonae NBRC 105200</name>
    <dbReference type="NCBI Taxonomy" id="1184607"/>
    <lineage>
        <taxon>Bacteria</taxon>
        <taxon>Bacillati</taxon>
        <taxon>Actinomycetota</taxon>
        <taxon>Actinomycetes</taxon>
        <taxon>Micrococcales</taxon>
        <taxon>Dermatophilaceae</taxon>
        <taxon>Austwickia</taxon>
    </lineage>
</organism>
<dbReference type="GO" id="GO:0051301">
    <property type="term" value="P:cell division"/>
    <property type="evidence" value="ECO:0007669"/>
    <property type="project" value="UniProtKB-KW"/>
</dbReference>
<evidence type="ECO:0000256" key="7">
    <source>
        <dbReference type="SAM" id="Phobius"/>
    </source>
</evidence>
<feature type="transmembrane region" description="Helical" evidence="7">
    <location>
        <begin position="171"/>
        <end position="191"/>
    </location>
</feature>
<evidence type="ECO:0000256" key="5">
    <source>
        <dbReference type="ARBA" id="ARBA00023136"/>
    </source>
</evidence>
<evidence type="ECO:0000256" key="4">
    <source>
        <dbReference type="ARBA" id="ARBA00022989"/>
    </source>
</evidence>
<evidence type="ECO:0000313" key="9">
    <source>
        <dbReference type="Proteomes" id="UP000008495"/>
    </source>
</evidence>
<dbReference type="STRING" id="100225.SAMN05421595_2955"/>
<comment type="caution">
    <text evidence="8">The sequence shown here is derived from an EMBL/GenBank/DDBJ whole genome shotgun (WGS) entry which is preliminary data.</text>
</comment>
<dbReference type="GO" id="GO:0005886">
    <property type="term" value="C:plasma membrane"/>
    <property type="evidence" value="ECO:0007669"/>
    <property type="project" value="TreeGrafter"/>
</dbReference>
<dbReference type="eggNOG" id="COG0772">
    <property type="taxonomic scope" value="Bacteria"/>
</dbReference>
<feature type="region of interest" description="Disordered" evidence="6">
    <location>
        <begin position="439"/>
        <end position="458"/>
    </location>
</feature>
<feature type="transmembrane region" description="Helical" evidence="7">
    <location>
        <begin position="76"/>
        <end position="95"/>
    </location>
</feature>
<keyword evidence="9" id="KW-1185">Reference proteome</keyword>
<name>K6VQT9_9MICO</name>
<keyword evidence="5 7" id="KW-0472">Membrane</keyword>
<feature type="transmembrane region" description="Helical" evidence="7">
    <location>
        <begin position="235"/>
        <end position="252"/>
    </location>
</feature>
<dbReference type="InterPro" id="IPR001182">
    <property type="entry name" value="FtsW/RodA"/>
</dbReference>
<evidence type="ECO:0000313" key="8">
    <source>
        <dbReference type="EMBL" id="GAB79094.1"/>
    </source>
</evidence>
<feature type="transmembrane region" description="Helical" evidence="7">
    <location>
        <begin position="137"/>
        <end position="165"/>
    </location>
</feature>
<dbReference type="AlphaFoldDB" id="K6VQT9"/>
<keyword evidence="2 7" id="KW-0812">Transmembrane</keyword>
<feature type="transmembrane region" description="Helical" evidence="7">
    <location>
        <begin position="376"/>
        <end position="397"/>
    </location>
</feature>
<evidence type="ECO:0000256" key="3">
    <source>
        <dbReference type="ARBA" id="ARBA00022960"/>
    </source>
</evidence>
<dbReference type="OrthoDB" id="9812661at2"/>
<keyword evidence="8" id="KW-0131">Cell cycle</keyword>
<feature type="transmembrane region" description="Helical" evidence="7">
    <location>
        <begin position="334"/>
        <end position="355"/>
    </location>
</feature>
<accession>K6VQT9</accession>
<dbReference type="Pfam" id="PF01098">
    <property type="entry name" value="FTSW_RODA_SPOVE"/>
    <property type="match status" value="1"/>
</dbReference>
<dbReference type="GO" id="GO:0008360">
    <property type="term" value="P:regulation of cell shape"/>
    <property type="evidence" value="ECO:0007669"/>
    <property type="project" value="UniProtKB-KW"/>
</dbReference>
<dbReference type="EMBL" id="BAGZ01000018">
    <property type="protein sequence ID" value="GAB79094.1"/>
    <property type="molecule type" value="Genomic_DNA"/>
</dbReference>
<dbReference type="GO" id="GO:0032153">
    <property type="term" value="C:cell division site"/>
    <property type="evidence" value="ECO:0007669"/>
    <property type="project" value="TreeGrafter"/>
</dbReference>
<comment type="subcellular location">
    <subcellularLocation>
        <location evidence="1">Membrane</location>
        <topology evidence="1">Multi-pass membrane protein</topology>
    </subcellularLocation>
</comment>
<protein>
    <submittedName>
        <fullName evidence="8">Cell division protein RodA</fullName>
    </submittedName>
</protein>
<feature type="transmembrane region" description="Helical" evidence="7">
    <location>
        <begin position="107"/>
        <end position="125"/>
    </location>
</feature>
<dbReference type="GO" id="GO:0015648">
    <property type="term" value="F:lipid-linked peptidoglycan transporter activity"/>
    <property type="evidence" value="ECO:0007669"/>
    <property type="project" value="TreeGrafter"/>
</dbReference>
<dbReference type="PANTHER" id="PTHR30474">
    <property type="entry name" value="CELL CYCLE PROTEIN"/>
    <property type="match status" value="1"/>
</dbReference>
<evidence type="ECO:0000256" key="1">
    <source>
        <dbReference type="ARBA" id="ARBA00004141"/>
    </source>
</evidence>
<keyword evidence="4 7" id="KW-1133">Transmembrane helix</keyword>